<name>A0ABN8RU09_9CNID</name>
<reference evidence="1 2" key="1">
    <citation type="submission" date="2022-05" db="EMBL/GenBank/DDBJ databases">
        <authorList>
            <consortium name="Genoscope - CEA"/>
            <person name="William W."/>
        </authorList>
    </citation>
    <scope>NUCLEOTIDE SEQUENCE [LARGE SCALE GENOMIC DNA]</scope>
</reference>
<evidence type="ECO:0000313" key="1">
    <source>
        <dbReference type="EMBL" id="CAH3181820.1"/>
    </source>
</evidence>
<evidence type="ECO:0000313" key="2">
    <source>
        <dbReference type="Proteomes" id="UP001159405"/>
    </source>
</evidence>
<dbReference type="PANTHER" id="PTHR34615">
    <property type="entry name" value="PX DOMAIN-CONTAINING PROTEIN"/>
    <property type="match status" value="1"/>
</dbReference>
<keyword evidence="2" id="KW-1185">Reference proteome</keyword>
<comment type="caution">
    <text evidence="1">The sequence shown here is derived from an EMBL/GenBank/DDBJ whole genome shotgun (WGS) entry which is preliminary data.</text>
</comment>
<gene>
    <name evidence="1" type="ORF">PLOB_00025904</name>
</gene>
<dbReference type="PANTHER" id="PTHR34615:SF1">
    <property type="entry name" value="PX DOMAIN-CONTAINING PROTEIN"/>
    <property type="match status" value="1"/>
</dbReference>
<dbReference type="EMBL" id="CALNXK010000307">
    <property type="protein sequence ID" value="CAH3181820.1"/>
    <property type="molecule type" value="Genomic_DNA"/>
</dbReference>
<protein>
    <submittedName>
        <fullName evidence="1">Uncharacterized protein</fullName>
    </submittedName>
</protein>
<accession>A0ABN8RU09</accession>
<dbReference type="Proteomes" id="UP001159405">
    <property type="component" value="Unassembled WGS sequence"/>
</dbReference>
<organism evidence="1 2">
    <name type="scientific">Porites lobata</name>
    <dbReference type="NCBI Taxonomy" id="104759"/>
    <lineage>
        <taxon>Eukaryota</taxon>
        <taxon>Metazoa</taxon>
        <taxon>Cnidaria</taxon>
        <taxon>Anthozoa</taxon>
        <taxon>Hexacorallia</taxon>
        <taxon>Scleractinia</taxon>
        <taxon>Fungiina</taxon>
        <taxon>Poritidae</taxon>
        <taxon>Porites</taxon>
    </lineage>
</organism>
<sequence>MSFHELREALVCAFSGGVIMTQSPEISFLYGEYESKNSNFPHWEYEPFSLDNFDSSEGRAEFRVDKEDIPLLVNALQVPEYFRCPQGTGKAVRGGRGSDPVKKVNIVFNNKQIN</sequence>
<proteinExistence type="predicted"/>